<protein>
    <submittedName>
        <fullName evidence="2">Uncharacterized protein</fullName>
    </submittedName>
</protein>
<proteinExistence type="predicted"/>
<reference evidence="2" key="1">
    <citation type="journal article" date="2015" name="Nature">
        <title>Complex archaea that bridge the gap between prokaryotes and eukaryotes.</title>
        <authorList>
            <person name="Spang A."/>
            <person name="Saw J.H."/>
            <person name="Jorgensen S.L."/>
            <person name="Zaremba-Niedzwiedzka K."/>
            <person name="Martijn J."/>
            <person name="Lind A.E."/>
            <person name="van Eijk R."/>
            <person name="Schleper C."/>
            <person name="Guy L."/>
            <person name="Ettema T.J."/>
        </authorList>
    </citation>
    <scope>NUCLEOTIDE SEQUENCE</scope>
</reference>
<feature type="non-terminal residue" evidence="2">
    <location>
        <position position="1"/>
    </location>
</feature>
<dbReference type="EMBL" id="LAZR01056689">
    <property type="protein sequence ID" value="KKK73656.1"/>
    <property type="molecule type" value="Genomic_DNA"/>
</dbReference>
<dbReference type="AlphaFoldDB" id="A0A0F9AN60"/>
<evidence type="ECO:0000256" key="1">
    <source>
        <dbReference type="SAM" id="MobiDB-lite"/>
    </source>
</evidence>
<evidence type="ECO:0000313" key="2">
    <source>
        <dbReference type="EMBL" id="KKK73656.1"/>
    </source>
</evidence>
<gene>
    <name evidence="2" type="ORF">LCGC14_2891670</name>
</gene>
<feature type="compositionally biased region" description="Basic and acidic residues" evidence="1">
    <location>
        <begin position="80"/>
        <end position="89"/>
    </location>
</feature>
<organism evidence="2">
    <name type="scientific">marine sediment metagenome</name>
    <dbReference type="NCBI Taxonomy" id="412755"/>
    <lineage>
        <taxon>unclassified sequences</taxon>
        <taxon>metagenomes</taxon>
        <taxon>ecological metagenomes</taxon>
    </lineage>
</organism>
<accession>A0A0F9AN60</accession>
<name>A0A0F9AN60_9ZZZZ</name>
<comment type="caution">
    <text evidence="2">The sequence shown here is derived from an EMBL/GenBank/DDBJ whole genome shotgun (WGS) entry which is preliminary data.</text>
</comment>
<sequence>RYILYGVRTGDFLEGVLTNDLSRAVIHADLGALPEIHAIVRLIYNHVPLGCHSLESGTATRNINKLEDWITGRGYKGIQEDKRREEEATIARLAGKSPEFEPQSHNLSDNMDKPGESS</sequence>
<feature type="region of interest" description="Disordered" evidence="1">
    <location>
        <begin position="80"/>
        <end position="118"/>
    </location>
</feature>